<proteinExistence type="predicted"/>
<evidence type="ECO:0000313" key="3">
    <source>
        <dbReference type="Proteomes" id="UP000177006"/>
    </source>
</evidence>
<keyword evidence="1" id="KW-1133">Transmembrane helix</keyword>
<dbReference type="EMBL" id="MEZK01000015">
    <property type="protein sequence ID" value="OGD62845.1"/>
    <property type="molecule type" value="Genomic_DNA"/>
</dbReference>
<dbReference type="Proteomes" id="UP000177006">
    <property type="component" value="Unassembled WGS sequence"/>
</dbReference>
<accession>A0A1F5E644</accession>
<evidence type="ECO:0000313" key="2">
    <source>
        <dbReference type="EMBL" id="OGD62845.1"/>
    </source>
</evidence>
<feature type="transmembrane region" description="Helical" evidence="1">
    <location>
        <begin position="28"/>
        <end position="49"/>
    </location>
</feature>
<reference evidence="2 3" key="1">
    <citation type="journal article" date="2016" name="Nat. Commun.">
        <title>Thousands of microbial genomes shed light on interconnected biogeochemical processes in an aquifer system.</title>
        <authorList>
            <person name="Anantharaman K."/>
            <person name="Brown C.T."/>
            <person name="Hug L.A."/>
            <person name="Sharon I."/>
            <person name="Castelle C.J."/>
            <person name="Probst A.J."/>
            <person name="Thomas B.C."/>
            <person name="Singh A."/>
            <person name="Wilkins M.J."/>
            <person name="Karaoz U."/>
            <person name="Brodie E.L."/>
            <person name="Williams K.H."/>
            <person name="Hubbard S.S."/>
            <person name="Banfield J.F."/>
        </authorList>
    </citation>
    <scope>NUCLEOTIDE SEQUENCE [LARGE SCALE GENOMIC DNA]</scope>
</reference>
<name>A0A1F5E644_9BACT</name>
<organism evidence="2 3">
    <name type="scientific">Candidatus Beckwithbacteria bacterium RBG_13_42_9</name>
    <dbReference type="NCBI Taxonomy" id="1797457"/>
    <lineage>
        <taxon>Bacteria</taxon>
        <taxon>Candidatus Beckwithiibacteriota</taxon>
    </lineage>
</organism>
<keyword evidence="1" id="KW-0472">Membrane</keyword>
<evidence type="ECO:0000256" key="1">
    <source>
        <dbReference type="SAM" id="Phobius"/>
    </source>
</evidence>
<protein>
    <submittedName>
        <fullName evidence="2">Uncharacterized protein</fullName>
    </submittedName>
</protein>
<keyword evidence="1" id="KW-0812">Transmembrane</keyword>
<comment type="caution">
    <text evidence="2">The sequence shown here is derived from an EMBL/GenBank/DDBJ whole genome shotgun (WGS) entry which is preliminary data.</text>
</comment>
<dbReference type="AlphaFoldDB" id="A0A1F5E644"/>
<sequence length="241" mass="26164">MDSTAWNHQDDSVLTNQNQAEKSARPRWLIKALLGIAAVNLIFLNVMIVKQQLGQPAKTPAEVSLEQPSETSETTEMAQIKKDLMALDATVAAKLSCVVSPLPLADSSSSKSITPKLLPQLATLNFPGGQSANATDWWNTPNLTVTFNAANYPNYTAYWGALLMVKGSEGKAYARLFDVQANAPIAGSEIETSSSNLVRVSSGAINFWPANRTYRIQLKSLLGAEIVVEDAKIVISWIKEE</sequence>
<gene>
    <name evidence="2" type="ORF">A2160_05665</name>
</gene>
<dbReference type="STRING" id="1797457.A2160_05665"/>